<feature type="transmembrane region" description="Helical" evidence="14">
    <location>
        <begin position="159"/>
        <end position="179"/>
    </location>
</feature>
<dbReference type="GO" id="GO:0004100">
    <property type="term" value="F:chitin synthase activity"/>
    <property type="evidence" value="ECO:0007669"/>
    <property type="project" value="UniProtKB-EC"/>
</dbReference>
<dbReference type="InterPro" id="IPR029044">
    <property type="entry name" value="Nucleotide-diphossugar_trans"/>
</dbReference>
<protein>
    <recommendedName>
        <fullName evidence="2">chitin synthase</fullName>
        <ecNumber evidence="2">2.4.1.16</ecNumber>
    </recommendedName>
</protein>
<keyword evidence="5" id="KW-0808">Transferase</keyword>
<feature type="transmembrane region" description="Helical" evidence="14">
    <location>
        <begin position="365"/>
        <end position="388"/>
    </location>
</feature>
<feature type="domain" description="Chitin synthase chs-1/2 N-terminal putative transporter" evidence="15">
    <location>
        <begin position="56"/>
        <end position="327"/>
    </location>
</feature>
<feature type="transmembrane region" description="Helical" evidence="14">
    <location>
        <begin position="1307"/>
        <end position="1328"/>
    </location>
</feature>
<feature type="region of interest" description="Disordered" evidence="13">
    <location>
        <begin position="1"/>
        <end position="48"/>
    </location>
</feature>
<comment type="catalytic activity">
    <reaction evidence="12">
        <text>[(1-&gt;4)-N-acetyl-beta-D-glucosaminyl](n) + UDP-N-acetyl-alpha-D-glucosamine = [(1-&gt;4)-N-acetyl-beta-D-glucosaminyl](n+1) + UDP + H(+)</text>
        <dbReference type="Rhea" id="RHEA:16637"/>
        <dbReference type="Rhea" id="RHEA-COMP:9593"/>
        <dbReference type="Rhea" id="RHEA-COMP:9595"/>
        <dbReference type="ChEBI" id="CHEBI:15378"/>
        <dbReference type="ChEBI" id="CHEBI:17029"/>
        <dbReference type="ChEBI" id="CHEBI:57705"/>
        <dbReference type="ChEBI" id="CHEBI:58223"/>
        <dbReference type="EC" id="2.4.1.16"/>
    </reaction>
</comment>
<dbReference type="FunFam" id="3.90.550.10:FF:000139">
    <property type="entry name" value="Chitin synthase 8"/>
    <property type="match status" value="1"/>
</dbReference>
<feature type="compositionally biased region" description="Basic and acidic residues" evidence="13">
    <location>
        <begin position="27"/>
        <end position="41"/>
    </location>
</feature>
<sequence>MNGVKATDSGDDDSSYDGEEGVGQRTQQEKKPWDVFRDPPQRDASGSVSDKRALVSITKIVKVLAVIFTTVVVLGSAVLVKGTVIFMTSQLRKGKQTVYCNKGLGGEKQFAAELPEEERVAWMWCLLIAYAVPELGTFLRPARMCFFKTVAKPSLPEFLIALFMETFHTVGMALLFFVILPNLDVLKGVMLTNCLCFIPGVLAITSRNINEPGRSVKLVADVAATAIQATGFVVWPMLEGSEKPQLWLIPVTTIFISCGWWENYISATENAPLGFVKPLHQIMKRLQSTRYYNYLFISCWKILCFFVSILVILALQNENVNNFFSLLPAAFGPHKIKVTEVISSDAGTSVLGEAVTTPEQFEMDAYYYASVFVLVIQICAAYLCYIFGKFACKIMIQPSAFAFPMNVTVPLSISLLIVMCGLKNSDPCIYQNIIPDYLFFDAPSSYTVGDFLGTQHAWIWLLWLFSQTWITIHLWSPQCKRLSPTDRLFVTPLYNSLLIDQSLALNRRRDDTNMEVIEPDMFPDDELDDTFFAEREMIEPSDEITRIYACATMWHETRDEMLEMLKSVFRMDIDQSARRLARKYFGINDPDYYEFETHILFDDAFETNKKGERLVNSYVKLLVSVIDEAATLVHGTTIRLRPPVKYPTPFGGRLVWTLPGKTKIYCHLKDGDKIRTRKRWSQVMYMYYLLGHRLMERPIAVHRKEAIARNTYLLAMDGDIDFQPEAVLLLVDLMKKDPNLGAACGRIHPIGSGPMQWYQVFEYAIGHWLQKATEHIIGCVLCSPGAFSLFRAKALMDDSVMNKYAFRSCEARHYVQFDQGEDRWLCTLLLQRGYRVEYAAASDSYTHCPEGFNEFFNQRRRWIPSTTANILDLLMDSKRTIKANDNISLPYILYQFLLMGGTILGPGTIFLMLTGACVTAFRIDNWTSFLYNVTPILLFMLVCYTCKSDIQLTVAMIITVIYSLVMMAVLVGLILQIQEDGILAPSSLFLVLCIVEFIIAAIFHPKEMYCLPPIVIYYITIPSMYLLLIIYSVFNLNNISWGTRESPKVQAEQEQPAASEVKKQDKKTGMFSFFTNFAEKTKTNKGSFEFSLANLFKCMCCTYPKPSEETELLMRVHGNLEMLGKRLDTIERILDPGSGRLRMRSNMRESPLMPHPEHPEFDPEIKKNSDDNESVTSETKEERYDDVNPVWIEDRKLKKGEIDFLSKTEKIFWIDLIERYLKPLFEDHEENKAEKARITKDLKALRDTCVFAFFMMNALFVLVVFLLQQNKGTIYIQWPLGAKANITFVEDNNEAKVTKEYLELEPIGLVFALFFGIVLIIQFVAMMFHRLGTLSHVLASTKVNLFSCGRNEDQEDEETIRKNILTVVSSMQQLPPEVNEAQNNRKPSQRRPTWFQNTPQVTHKRSSLAAAFKENVQQVINEGDQGIARISRYSRVSRSAVSNLIERHRSTIIERRNSKALAAKNKSSTTYPQWTPPSHTEITSDGHVNAGFDGFPEDIGMNRRPSQKRKSVVTFANTDVKFS</sequence>
<feature type="compositionally biased region" description="Basic and acidic residues" evidence="13">
    <location>
        <begin position="1155"/>
        <end position="1170"/>
    </location>
</feature>
<feature type="region of interest" description="Disordered" evidence="13">
    <location>
        <begin position="1149"/>
        <end position="1180"/>
    </location>
</feature>
<feature type="transmembrane region" description="Helical" evidence="14">
    <location>
        <begin position="896"/>
        <end position="923"/>
    </location>
</feature>
<evidence type="ECO:0000256" key="7">
    <source>
        <dbReference type="ARBA" id="ARBA00022989"/>
    </source>
</evidence>
<comment type="similarity">
    <text evidence="11">Belongs to the chitin synthase family. Class IV subfamily.</text>
</comment>
<evidence type="ECO:0000256" key="2">
    <source>
        <dbReference type="ARBA" id="ARBA00012543"/>
    </source>
</evidence>
<feature type="transmembrane region" description="Helical" evidence="14">
    <location>
        <begin position="121"/>
        <end position="139"/>
    </location>
</feature>
<feature type="transmembrane region" description="Helical" evidence="14">
    <location>
        <begin position="929"/>
        <end position="946"/>
    </location>
</feature>
<comment type="subcellular location">
    <subcellularLocation>
        <location evidence="1">Cell membrane</location>
        <topology evidence="1">Multi-pass membrane protein</topology>
    </subcellularLocation>
</comment>
<dbReference type="SUPFAM" id="SSF53448">
    <property type="entry name" value="Nucleotide-diphospho-sugar transferases"/>
    <property type="match status" value="1"/>
</dbReference>
<reference evidence="16" key="1">
    <citation type="journal article" date="2012" name="Insect Biochem. Mol. Biol.">
        <title>Characterization of a midgut-specific chitin synthase gene (LmCHS2) responsible for biosynthesis of chitin of peritrophic matrix in Locusta migratoria.</title>
        <authorList>
            <person name="Liu X."/>
            <person name="Zhang H."/>
            <person name="Li S."/>
            <person name="Zhu K.Y."/>
            <person name="Ma E."/>
            <person name="Zhang J."/>
        </authorList>
    </citation>
    <scope>NUCLEOTIDE SEQUENCE</scope>
</reference>
<evidence type="ECO:0000256" key="13">
    <source>
        <dbReference type="SAM" id="MobiDB-lite"/>
    </source>
</evidence>
<organism evidence="16">
    <name type="scientific">Locusta migratoria</name>
    <name type="common">Migratory locust</name>
    <dbReference type="NCBI Taxonomy" id="7004"/>
    <lineage>
        <taxon>Eukaryota</taxon>
        <taxon>Metazoa</taxon>
        <taxon>Ecdysozoa</taxon>
        <taxon>Arthropoda</taxon>
        <taxon>Hexapoda</taxon>
        <taxon>Insecta</taxon>
        <taxon>Pterygota</taxon>
        <taxon>Neoptera</taxon>
        <taxon>Polyneoptera</taxon>
        <taxon>Orthoptera</taxon>
        <taxon>Caelifera</taxon>
        <taxon>Acrididea</taxon>
        <taxon>Acridomorpha</taxon>
        <taxon>Acridoidea</taxon>
        <taxon>Acrididae</taxon>
        <taxon>Oedipodinae</taxon>
        <taxon>Locusta</taxon>
    </lineage>
</organism>
<evidence type="ECO:0000256" key="3">
    <source>
        <dbReference type="ARBA" id="ARBA00022475"/>
    </source>
</evidence>
<dbReference type="EMBL" id="JQ901491">
    <property type="protein sequence ID" value="AFK08615.1"/>
    <property type="molecule type" value="mRNA"/>
</dbReference>
<feature type="transmembrane region" description="Helical" evidence="14">
    <location>
        <begin position="1015"/>
        <end position="1034"/>
    </location>
</feature>
<evidence type="ECO:0000256" key="14">
    <source>
        <dbReference type="SAM" id="Phobius"/>
    </source>
</evidence>
<evidence type="ECO:0000313" key="16">
    <source>
        <dbReference type="EMBL" id="AFK08615.1"/>
    </source>
</evidence>
<dbReference type="EC" id="2.4.1.16" evidence="2"/>
<accession>I3QHY5</accession>
<dbReference type="Pfam" id="PF03142">
    <property type="entry name" value="Chitin_synth_2"/>
    <property type="match status" value="1"/>
</dbReference>
<dbReference type="Gene3D" id="3.90.550.10">
    <property type="entry name" value="Spore Coat Polysaccharide Biosynthesis Protein SpsA, Chain A"/>
    <property type="match status" value="1"/>
</dbReference>
<dbReference type="GO" id="GO:0006031">
    <property type="term" value="P:chitin biosynthetic process"/>
    <property type="evidence" value="ECO:0007669"/>
    <property type="project" value="TreeGrafter"/>
</dbReference>
<keyword evidence="8" id="KW-0175">Coiled coil</keyword>
<keyword evidence="7 14" id="KW-1133">Transmembrane helix</keyword>
<feature type="transmembrane region" description="Helical" evidence="14">
    <location>
        <begin position="982"/>
        <end position="1003"/>
    </location>
</feature>
<dbReference type="InterPro" id="IPR004835">
    <property type="entry name" value="Chitin_synth"/>
</dbReference>
<keyword evidence="10" id="KW-0325">Glycoprotein</keyword>
<keyword evidence="3" id="KW-1003">Cell membrane</keyword>
<dbReference type="GO" id="GO:0005886">
    <property type="term" value="C:plasma membrane"/>
    <property type="evidence" value="ECO:0007669"/>
    <property type="project" value="UniProtKB-SubCell"/>
</dbReference>
<evidence type="ECO:0000256" key="1">
    <source>
        <dbReference type="ARBA" id="ARBA00004651"/>
    </source>
</evidence>
<evidence type="ECO:0000256" key="11">
    <source>
        <dbReference type="ARBA" id="ARBA00046329"/>
    </source>
</evidence>
<keyword evidence="6 14" id="KW-0812">Transmembrane</keyword>
<feature type="transmembrane region" description="Helical" evidence="14">
    <location>
        <begin position="400"/>
        <end position="419"/>
    </location>
</feature>
<proteinExistence type="evidence at transcript level"/>
<keyword evidence="9 14" id="KW-0472">Membrane</keyword>
<evidence type="ECO:0000256" key="8">
    <source>
        <dbReference type="ARBA" id="ARBA00023054"/>
    </source>
</evidence>
<feature type="transmembrane region" description="Helical" evidence="14">
    <location>
        <begin position="185"/>
        <end position="206"/>
    </location>
</feature>
<evidence type="ECO:0000256" key="6">
    <source>
        <dbReference type="ARBA" id="ARBA00022692"/>
    </source>
</evidence>
<feature type="transmembrane region" description="Helical" evidence="14">
    <location>
        <begin position="291"/>
        <end position="315"/>
    </location>
</feature>
<evidence type="ECO:0000256" key="12">
    <source>
        <dbReference type="ARBA" id="ARBA00048014"/>
    </source>
</evidence>
<evidence type="ECO:0000256" key="5">
    <source>
        <dbReference type="ARBA" id="ARBA00022679"/>
    </source>
</evidence>
<feature type="transmembrane region" description="Helical" evidence="14">
    <location>
        <begin position="953"/>
        <end position="976"/>
    </location>
</feature>
<feature type="transmembrane region" description="Helical" evidence="14">
    <location>
        <begin position="1250"/>
        <end position="1267"/>
    </location>
</feature>
<evidence type="ECO:0000256" key="10">
    <source>
        <dbReference type="ARBA" id="ARBA00023180"/>
    </source>
</evidence>
<feature type="region of interest" description="Disordered" evidence="13">
    <location>
        <begin position="1461"/>
        <end position="1486"/>
    </location>
</feature>
<evidence type="ECO:0000256" key="9">
    <source>
        <dbReference type="ARBA" id="ARBA00023136"/>
    </source>
</evidence>
<dbReference type="CDD" id="cd04190">
    <property type="entry name" value="Chitin_synth_C"/>
    <property type="match status" value="1"/>
</dbReference>
<feature type="compositionally biased region" description="Acidic residues" evidence="13">
    <location>
        <begin position="9"/>
        <end position="20"/>
    </location>
</feature>
<feature type="transmembrane region" description="Helical" evidence="14">
    <location>
        <begin position="60"/>
        <end position="80"/>
    </location>
</feature>
<feature type="compositionally biased region" description="Polar residues" evidence="13">
    <location>
        <begin position="1465"/>
        <end position="1483"/>
    </location>
</feature>
<evidence type="ECO:0000256" key="4">
    <source>
        <dbReference type="ARBA" id="ARBA00022676"/>
    </source>
</evidence>
<keyword evidence="4" id="KW-0328">Glycosyltransferase</keyword>
<dbReference type="InterPro" id="IPR055120">
    <property type="entry name" value="Chs-1/2_IV_N"/>
</dbReference>
<dbReference type="PANTHER" id="PTHR22914:SF14">
    <property type="entry name" value="CHITIN SYNTHASE"/>
    <property type="match status" value="1"/>
</dbReference>
<dbReference type="PANTHER" id="PTHR22914">
    <property type="entry name" value="CHITIN SYNTHASE"/>
    <property type="match status" value="1"/>
</dbReference>
<dbReference type="Pfam" id="PF23000">
    <property type="entry name" value="ChitinSynthase_IV_N"/>
    <property type="match status" value="1"/>
</dbReference>
<evidence type="ECO:0000259" key="15">
    <source>
        <dbReference type="Pfam" id="PF23000"/>
    </source>
</evidence>
<name>I3QHY5_LOCMI</name>